<dbReference type="EMBL" id="FNAT01000002">
    <property type="protein sequence ID" value="SDE51326.1"/>
    <property type="molecule type" value="Genomic_DNA"/>
</dbReference>
<evidence type="ECO:0000256" key="1">
    <source>
        <dbReference type="SAM" id="SignalP"/>
    </source>
</evidence>
<dbReference type="OrthoDB" id="7873249at2"/>
<evidence type="ECO:0000313" key="3">
    <source>
        <dbReference type="Proteomes" id="UP000198922"/>
    </source>
</evidence>
<evidence type="ECO:0000313" key="2">
    <source>
        <dbReference type="EMBL" id="SDE51326.1"/>
    </source>
</evidence>
<protein>
    <submittedName>
        <fullName evidence="2">Uncharacterized protein</fullName>
    </submittedName>
</protein>
<dbReference type="RefSeq" id="WP_131802631.1">
    <property type="nucleotide sequence ID" value="NZ_FNAT01000002.1"/>
</dbReference>
<keyword evidence="1" id="KW-0732">Signal</keyword>
<proteinExistence type="predicted"/>
<dbReference type="Proteomes" id="UP000198922">
    <property type="component" value="Unassembled WGS sequence"/>
</dbReference>
<sequence length="125" mass="13481">MFRRSMVAAALAAVTLAAPAAAQQCQMLRFPAGYTVGHVKGQASGDEVACYLLDIPVQQNFSVVVVEGRGMITAAPGGWDATDQRMYVGWGEDRVRPFRLHVGPLMRAPMSPFTLEIRFEAPGNG</sequence>
<reference evidence="3" key="1">
    <citation type="submission" date="2016-10" db="EMBL/GenBank/DDBJ databases">
        <authorList>
            <person name="Varghese N."/>
            <person name="Submissions S."/>
        </authorList>
    </citation>
    <scope>NUCLEOTIDE SEQUENCE [LARGE SCALE GENOMIC DNA]</scope>
    <source>
        <strain evidence="3">DSM 21424</strain>
    </source>
</reference>
<gene>
    <name evidence="2" type="ORF">SAMN04488567_1957</name>
</gene>
<accession>A0A1G7DJQ8</accession>
<dbReference type="AlphaFoldDB" id="A0A1G7DJQ8"/>
<name>A0A1G7DJQ8_9RHOB</name>
<organism evidence="2 3">
    <name type="scientific">Limimaricola pyoseonensis</name>
    <dbReference type="NCBI Taxonomy" id="521013"/>
    <lineage>
        <taxon>Bacteria</taxon>
        <taxon>Pseudomonadati</taxon>
        <taxon>Pseudomonadota</taxon>
        <taxon>Alphaproteobacteria</taxon>
        <taxon>Rhodobacterales</taxon>
        <taxon>Paracoccaceae</taxon>
        <taxon>Limimaricola</taxon>
    </lineage>
</organism>
<feature type="signal peptide" evidence="1">
    <location>
        <begin position="1"/>
        <end position="22"/>
    </location>
</feature>
<keyword evidence="3" id="KW-1185">Reference proteome</keyword>
<dbReference type="STRING" id="521013.SAMN04488567_1957"/>
<feature type="chain" id="PRO_5011746797" evidence="1">
    <location>
        <begin position="23"/>
        <end position="125"/>
    </location>
</feature>